<dbReference type="HOGENOM" id="CLU_2309849_0_0_1"/>
<dbReference type="Proteomes" id="UP000017836">
    <property type="component" value="Unassembled WGS sequence"/>
</dbReference>
<gene>
    <name evidence="1" type="ORF">AMTR_s00052p00141090</name>
</gene>
<evidence type="ECO:0008006" key="3">
    <source>
        <dbReference type="Google" id="ProtNLM"/>
    </source>
</evidence>
<evidence type="ECO:0000313" key="2">
    <source>
        <dbReference type="Proteomes" id="UP000017836"/>
    </source>
</evidence>
<proteinExistence type="predicted"/>
<protein>
    <recommendedName>
        <fullName evidence="3">LysM domain-containing protein</fullName>
    </recommendedName>
</protein>
<accession>U5D2B8</accession>
<reference evidence="2" key="1">
    <citation type="journal article" date="2013" name="Science">
        <title>The Amborella genome and the evolution of flowering plants.</title>
        <authorList>
            <consortium name="Amborella Genome Project"/>
        </authorList>
    </citation>
    <scope>NUCLEOTIDE SEQUENCE [LARGE SCALE GENOMIC DNA]</scope>
</reference>
<dbReference type="Gramene" id="ERN16400">
    <property type="protein sequence ID" value="ERN16400"/>
    <property type="gene ID" value="AMTR_s00052p00141090"/>
</dbReference>
<evidence type="ECO:0000313" key="1">
    <source>
        <dbReference type="EMBL" id="ERN16400.1"/>
    </source>
</evidence>
<sequence length="100" mass="10925">METICTGFGNLVSLDQIKAANDLDNSSSSLENGQSLKIPLPCHLLCSRPRLFHHSPFPYLTLIRHFPAATTTSHTPFSAAVLSHFNLLSPTSGGRNLRHT</sequence>
<name>U5D2B8_AMBTC</name>
<dbReference type="AlphaFoldDB" id="U5D2B8"/>
<dbReference type="EMBL" id="KI392446">
    <property type="protein sequence ID" value="ERN16400.1"/>
    <property type="molecule type" value="Genomic_DNA"/>
</dbReference>
<organism evidence="1 2">
    <name type="scientific">Amborella trichopoda</name>
    <dbReference type="NCBI Taxonomy" id="13333"/>
    <lineage>
        <taxon>Eukaryota</taxon>
        <taxon>Viridiplantae</taxon>
        <taxon>Streptophyta</taxon>
        <taxon>Embryophyta</taxon>
        <taxon>Tracheophyta</taxon>
        <taxon>Spermatophyta</taxon>
        <taxon>Magnoliopsida</taxon>
        <taxon>Amborellales</taxon>
        <taxon>Amborellaceae</taxon>
        <taxon>Amborella</taxon>
    </lineage>
</organism>
<keyword evidence="2" id="KW-1185">Reference proteome</keyword>